<comment type="caution">
    <text evidence="2">The sequence shown here is derived from an EMBL/GenBank/DDBJ whole genome shotgun (WGS) entry which is preliminary data.</text>
</comment>
<sequence>MAVLDRLQESVQGIYDRVTGRSARMWLAESAQAERAMRLHLEESLADLEGRMYEPGWQRLTAMAEQEFSRDGLRQITAVCRIMSIKNSLIKRGLSLRTSYVFGQGVQTTARAAGKKPGEQDVNAVVQKFLADPSNRRTFSSMAACEDLERALGTDGNLFFALFTRPKTGRVQVRTIPWDEITDVITNPQDRSEPWFYRREWWEEDRTSGAVIERRRSAYYPALGYRPRIRPRRLSFPGHGDAGLVEVFWDAPVLHVAVNSPLHWKWGIPDSYAAVDWAKAYTEFLTDWARLIKSLSRFAWKLTTPGRKQAQARARIAASPSHDRHSGEPNTSGATAILPPDMALESVPKSGATIDSESGRPLAAMIAAALDLPVTMLLGDPGVTGSRATAQTLDQPTELAMQMRRELWTEVRRTILDYVIDQAVKAPMGPLSGSITLDEDGREVIALDGDTDRTIDITWPDLDDVNPLQVIQAITTADSTTYVPPLVIVRLLLEALGVKDVDEILETVTGEDGEFIPPKGALGAAGQAALDAFNRGEDPAGAIGGGQGLRKADPEADDAEPADVPEPALA</sequence>
<evidence type="ECO:0000313" key="4">
    <source>
        <dbReference type="Proteomes" id="UP000475532"/>
    </source>
</evidence>
<evidence type="ECO:0008006" key="5">
    <source>
        <dbReference type="Google" id="ProtNLM"/>
    </source>
</evidence>
<organism evidence="2 4">
    <name type="scientific">Actinomadura bangladeshensis</name>
    <dbReference type="NCBI Taxonomy" id="453573"/>
    <lineage>
        <taxon>Bacteria</taxon>
        <taxon>Bacillati</taxon>
        <taxon>Actinomycetota</taxon>
        <taxon>Actinomycetes</taxon>
        <taxon>Streptosporangiales</taxon>
        <taxon>Thermomonosporaceae</taxon>
        <taxon>Actinomadura</taxon>
    </lineage>
</organism>
<name>A0A6L9Q875_9ACTN</name>
<dbReference type="AlphaFoldDB" id="A0A6L9Q875"/>
<accession>A0A6L9Q875</accession>
<proteinExistence type="predicted"/>
<evidence type="ECO:0000313" key="3">
    <source>
        <dbReference type="EMBL" id="NEA22571.1"/>
    </source>
</evidence>
<dbReference type="Proteomes" id="UP000475532">
    <property type="component" value="Unassembled WGS sequence"/>
</dbReference>
<evidence type="ECO:0000256" key="1">
    <source>
        <dbReference type="SAM" id="MobiDB-lite"/>
    </source>
</evidence>
<protein>
    <recommendedName>
        <fullName evidence="5">Phage portal protein</fullName>
    </recommendedName>
</protein>
<dbReference type="EMBL" id="JAAGLI010000213">
    <property type="protein sequence ID" value="NEA22571.1"/>
    <property type="molecule type" value="Genomic_DNA"/>
</dbReference>
<dbReference type="EMBL" id="JAAGLI010000093">
    <property type="protein sequence ID" value="NEA21611.1"/>
    <property type="molecule type" value="Genomic_DNA"/>
</dbReference>
<dbReference type="RefSeq" id="WP_163053236.1">
    <property type="nucleotide sequence ID" value="NZ_JAAGLI010000093.1"/>
</dbReference>
<reference evidence="2 4" key="1">
    <citation type="submission" date="2020-01" db="EMBL/GenBank/DDBJ databases">
        <title>Insect and environment-associated Actinomycetes.</title>
        <authorList>
            <person name="Currrie C."/>
            <person name="Chevrette M."/>
            <person name="Carlson C."/>
            <person name="Stubbendieck R."/>
            <person name="Wendt-Pienkowski E."/>
        </authorList>
    </citation>
    <scope>NUCLEOTIDE SEQUENCE [LARGE SCALE GENOMIC DNA]</scope>
    <source>
        <strain evidence="2 4">SID10258</strain>
    </source>
</reference>
<gene>
    <name evidence="2" type="ORF">G3I70_03725</name>
    <name evidence="3" type="ORF">G3I70_08715</name>
</gene>
<feature type="region of interest" description="Disordered" evidence="1">
    <location>
        <begin position="533"/>
        <end position="570"/>
    </location>
</feature>
<evidence type="ECO:0000313" key="2">
    <source>
        <dbReference type="EMBL" id="NEA21611.1"/>
    </source>
</evidence>